<sequence>MLGALAIAGLLVPVAAQYVSPFSLRDPDVYFNLSIPAVSPFFTYRGNWSDGGPDGLPWISGPTSNMSFYGAGTAAWVYTHISGAGSGSKDPPASMIVAGRSNPLDLGDNNWVFPYRTNKMAYTFALINSVPANDSLQFDSVTIESGLYTEAKSWEEVHCVTESFTKNSSLELSFQGGAWTFGTDEQSAWGGAVIATLPQNTSFVWVNASSVSGPMNANTFNLFMSRGITPLNFQQMNLNSLRSYEAKDMIVYQAPLDPTDLYQLTLSAPGNNQMILNSITYCSYYKDGIVPVAKKKSNAALIGGLVGGLVGGFLILAAIGFALWWRRRKRQHKETPDAFIVDESAETQPLPDKRMLGSMAVPRSSSPTQFGTDSSDLHAEYEAKLNLLANGGSRQNSRMLSADNSMSGDRTMSGDSYRNGSRGISGDSSLSGSTEQKSMDPDGMPRRPRRQRRTRHVVEHAEDGGEIRVENGEEVVVEVLPPVYRPEWEERRRSDLPQSPPISPPLPRPQL</sequence>
<feature type="transmembrane region" description="Helical" evidence="2">
    <location>
        <begin position="299"/>
        <end position="325"/>
    </location>
</feature>
<feature type="compositionally biased region" description="Pro residues" evidence="1">
    <location>
        <begin position="498"/>
        <end position="511"/>
    </location>
</feature>
<keyword evidence="2" id="KW-1133">Transmembrane helix</keyword>
<dbReference type="AlphaFoldDB" id="A0AA48QV94"/>
<keyword evidence="2" id="KW-0472">Membrane</keyword>
<dbReference type="RefSeq" id="XP_060456419.1">
    <property type="nucleotide sequence ID" value="XM_060599757.1"/>
</dbReference>
<feature type="compositionally biased region" description="Polar residues" evidence="1">
    <location>
        <begin position="392"/>
        <end position="419"/>
    </location>
</feature>
<gene>
    <name evidence="4" type="ORF">CcaverHIS019_0312240</name>
</gene>
<feature type="region of interest" description="Disordered" evidence="1">
    <location>
        <begin position="392"/>
        <end position="511"/>
    </location>
</feature>
<evidence type="ECO:0000256" key="3">
    <source>
        <dbReference type="SAM" id="SignalP"/>
    </source>
</evidence>
<evidence type="ECO:0000256" key="1">
    <source>
        <dbReference type="SAM" id="MobiDB-lite"/>
    </source>
</evidence>
<reference evidence="4" key="1">
    <citation type="journal article" date="2023" name="BMC Genomics">
        <title>Chromosome-level genome assemblies of Cutaneotrichosporon spp. (Trichosporonales, Basidiomycota) reveal imbalanced evolution between nucleotide sequences and chromosome synteny.</title>
        <authorList>
            <person name="Kobayashi Y."/>
            <person name="Kayamori A."/>
            <person name="Aoki K."/>
            <person name="Shiwa Y."/>
            <person name="Matsutani M."/>
            <person name="Fujita N."/>
            <person name="Sugita T."/>
            <person name="Iwasaki W."/>
            <person name="Tanaka N."/>
            <person name="Takashima M."/>
        </authorList>
    </citation>
    <scope>NUCLEOTIDE SEQUENCE</scope>
    <source>
        <strain evidence="4">HIS019</strain>
    </source>
</reference>
<keyword evidence="5" id="KW-1185">Reference proteome</keyword>
<organism evidence="4 5">
    <name type="scientific">Cutaneotrichosporon cavernicola</name>
    <dbReference type="NCBI Taxonomy" id="279322"/>
    <lineage>
        <taxon>Eukaryota</taxon>
        <taxon>Fungi</taxon>
        <taxon>Dikarya</taxon>
        <taxon>Basidiomycota</taxon>
        <taxon>Agaricomycotina</taxon>
        <taxon>Tremellomycetes</taxon>
        <taxon>Trichosporonales</taxon>
        <taxon>Trichosporonaceae</taxon>
        <taxon>Cutaneotrichosporon</taxon>
    </lineage>
</organism>
<keyword evidence="3" id="KW-0732">Signal</keyword>
<evidence type="ECO:0000256" key="2">
    <source>
        <dbReference type="SAM" id="Phobius"/>
    </source>
</evidence>
<dbReference type="GeneID" id="85495024"/>
<keyword evidence="2" id="KW-0812">Transmembrane</keyword>
<feature type="compositionally biased region" description="Basic and acidic residues" evidence="1">
    <location>
        <begin position="456"/>
        <end position="471"/>
    </location>
</feature>
<feature type="compositionally biased region" description="Polar residues" evidence="1">
    <location>
        <begin position="363"/>
        <end position="374"/>
    </location>
</feature>
<feature type="compositionally biased region" description="Basic residues" evidence="1">
    <location>
        <begin position="446"/>
        <end position="455"/>
    </location>
</feature>
<evidence type="ECO:0000313" key="4">
    <source>
        <dbReference type="EMBL" id="BEI91154.1"/>
    </source>
</evidence>
<protein>
    <recommendedName>
        <fullName evidence="6">Peptidase A1 domain-containing protein</fullName>
    </recommendedName>
</protein>
<feature type="compositionally biased region" description="Polar residues" evidence="1">
    <location>
        <begin position="426"/>
        <end position="436"/>
    </location>
</feature>
<accession>A0AA48QV94</accession>
<dbReference type="EMBL" id="AP028214">
    <property type="protein sequence ID" value="BEI91154.1"/>
    <property type="molecule type" value="Genomic_DNA"/>
</dbReference>
<dbReference type="KEGG" id="ccac:CcaHIS019_0312240"/>
<feature type="chain" id="PRO_5041347270" description="Peptidase A1 domain-containing protein" evidence="3">
    <location>
        <begin position="17"/>
        <end position="511"/>
    </location>
</feature>
<proteinExistence type="predicted"/>
<evidence type="ECO:0008006" key="6">
    <source>
        <dbReference type="Google" id="ProtNLM"/>
    </source>
</evidence>
<dbReference type="Proteomes" id="UP001233271">
    <property type="component" value="Chromosome 3"/>
</dbReference>
<evidence type="ECO:0000313" key="5">
    <source>
        <dbReference type="Proteomes" id="UP001233271"/>
    </source>
</evidence>
<feature type="signal peptide" evidence="3">
    <location>
        <begin position="1"/>
        <end position="16"/>
    </location>
</feature>
<feature type="region of interest" description="Disordered" evidence="1">
    <location>
        <begin position="339"/>
        <end position="375"/>
    </location>
</feature>
<name>A0AA48QV94_9TREE</name>
<feature type="compositionally biased region" description="Basic and acidic residues" evidence="1">
    <location>
        <begin position="486"/>
        <end position="495"/>
    </location>
</feature>